<sequence length="305" mass="35319">METIKADTIEQYNRFFGFHTQHPLVSVVHFDRSEGQPAEPAYRMTFGFYALFLKKTVGCTINYGKTKYDYDDETVVCFAPGQTIGVQSIEGGPVPEADALLFHPDFLHRTPLAQKIRQYTFFSYASNEALHLSVDERLIIQDYMGKIARELEHPIDKFSKPLIISNIEVLLNYCMRFYERQFITREELNNDVLVRFEQLLDDYWDSGMAQLHGLPTVKYFADIVCLSPNYFGDLVKSETGRTAREHIQLKIVEKAKNALFEPESSTKQIADMLGFQYPQHFLRFFKKEVGCTPKEYLARKDKTVA</sequence>
<dbReference type="Pfam" id="PF12833">
    <property type="entry name" value="HTH_18"/>
    <property type="match status" value="1"/>
</dbReference>
<dbReference type="GO" id="GO:0003700">
    <property type="term" value="F:DNA-binding transcription factor activity"/>
    <property type="evidence" value="ECO:0007669"/>
    <property type="project" value="InterPro"/>
</dbReference>
<dbReference type="EMBL" id="JADILW010000100">
    <property type="protein sequence ID" value="MBO8480786.1"/>
    <property type="molecule type" value="Genomic_DNA"/>
</dbReference>
<dbReference type="Proteomes" id="UP000823769">
    <property type="component" value="Unassembled WGS sequence"/>
</dbReference>
<keyword evidence="3" id="KW-0804">Transcription</keyword>
<proteinExistence type="predicted"/>
<reference evidence="5" key="2">
    <citation type="journal article" date="2021" name="PeerJ">
        <title>Extensive microbial diversity within the chicken gut microbiome revealed by metagenomics and culture.</title>
        <authorList>
            <person name="Gilroy R."/>
            <person name="Ravi A."/>
            <person name="Getino M."/>
            <person name="Pursley I."/>
            <person name="Horton D.L."/>
            <person name="Alikhan N.F."/>
            <person name="Baker D."/>
            <person name="Gharbi K."/>
            <person name="Hall N."/>
            <person name="Watson M."/>
            <person name="Adriaenssens E.M."/>
            <person name="Foster-Nyarko E."/>
            <person name="Jarju S."/>
            <person name="Secka A."/>
            <person name="Antonio M."/>
            <person name="Oren A."/>
            <person name="Chaudhuri R.R."/>
            <person name="La Ragione R."/>
            <person name="Hildebrand F."/>
            <person name="Pallen M.J."/>
        </authorList>
    </citation>
    <scope>NUCLEOTIDE SEQUENCE</scope>
    <source>
        <strain evidence="5">B3-1481</strain>
    </source>
</reference>
<organism evidence="5 6">
    <name type="scientific">Candidatus Cryptobacteroides avistercoris</name>
    <dbReference type="NCBI Taxonomy" id="2840758"/>
    <lineage>
        <taxon>Bacteria</taxon>
        <taxon>Pseudomonadati</taxon>
        <taxon>Bacteroidota</taxon>
        <taxon>Bacteroidia</taxon>
        <taxon>Bacteroidales</taxon>
        <taxon>Candidatus Cryptobacteroides</taxon>
    </lineage>
</organism>
<evidence type="ECO:0000256" key="1">
    <source>
        <dbReference type="ARBA" id="ARBA00023015"/>
    </source>
</evidence>
<evidence type="ECO:0000256" key="2">
    <source>
        <dbReference type="ARBA" id="ARBA00023125"/>
    </source>
</evidence>
<accession>A0A9D9IZ13</accession>
<keyword evidence="2" id="KW-0238">DNA-binding</keyword>
<comment type="caution">
    <text evidence="5">The sequence shown here is derived from an EMBL/GenBank/DDBJ whole genome shotgun (WGS) entry which is preliminary data.</text>
</comment>
<evidence type="ECO:0000259" key="4">
    <source>
        <dbReference type="PROSITE" id="PS01124"/>
    </source>
</evidence>
<feature type="domain" description="HTH araC/xylS-type" evidence="4">
    <location>
        <begin position="198"/>
        <end position="299"/>
    </location>
</feature>
<dbReference type="InterPro" id="IPR018060">
    <property type="entry name" value="HTH_AraC"/>
</dbReference>
<name>A0A9D9IZ13_9BACT</name>
<dbReference type="GO" id="GO:0043565">
    <property type="term" value="F:sequence-specific DNA binding"/>
    <property type="evidence" value="ECO:0007669"/>
    <property type="project" value="InterPro"/>
</dbReference>
<keyword evidence="1" id="KW-0805">Transcription regulation</keyword>
<dbReference type="SUPFAM" id="SSF46689">
    <property type="entry name" value="Homeodomain-like"/>
    <property type="match status" value="1"/>
</dbReference>
<dbReference type="Gene3D" id="1.10.10.60">
    <property type="entry name" value="Homeodomain-like"/>
    <property type="match status" value="1"/>
</dbReference>
<dbReference type="InterPro" id="IPR009057">
    <property type="entry name" value="Homeodomain-like_sf"/>
</dbReference>
<dbReference type="PROSITE" id="PS01124">
    <property type="entry name" value="HTH_ARAC_FAMILY_2"/>
    <property type="match status" value="1"/>
</dbReference>
<protein>
    <submittedName>
        <fullName evidence="5">AraC family transcriptional regulator</fullName>
    </submittedName>
</protein>
<evidence type="ECO:0000313" key="5">
    <source>
        <dbReference type="EMBL" id="MBO8480786.1"/>
    </source>
</evidence>
<evidence type="ECO:0000313" key="6">
    <source>
        <dbReference type="Proteomes" id="UP000823769"/>
    </source>
</evidence>
<dbReference type="PANTHER" id="PTHR43280:SF32">
    <property type="entry name" value="TRANSCRIPTIONAL REGULATORY PROTEIN"/>
    <property type="match status" value="1"/>
</dbReference>
<dbReference type="AlphaFoldDB" id="A0A9D9IZ13"/>
<dbReference type="SMART" id="SM00342">
    <property type="entry name" value="HTH_ARAC"/>
    <property type="match status" value="1"/>
</dbReference>
<evidence type="ECO:0000256" key="3">
    <source>
        <dbReference type="ARBA" id="ARBA00023163"/>
    </source>
</evidence>
<reference evidence="5" key="1">
    <citation type="submission" date="2020-10" db="EMBL/GenBank/DDBJ databases">
        <authorList>
            <person name="Gilroy R."/>
        </authorList>
    </citation>
    <scope>NUCLEOTIDE SEQUENCE</scope>
    <source>
        <strain evidence="5">B3-1481</strain>
    </source>
</reference>
<dbReference type="PANTHER" id="PTHR43280">
    <property type="entry name" value="ARAC-FAMILY TRANSCRIPTIONAL REGULATOR"/>
    <property type="match status" value="1"/>
</dbReference>
<gene>
    <name evidence="5" type="ORF">IAB76_06755</name>
</gene>